<name>A0A1J1GP41_PLAGA</name>
<keyword evidence="1" id="KW-0812">Transmembrane</keyword>
<dbReference type="RefSeq" id="XP_028526883.1">
    <property type="nucleotide sequence ID" value="XM_028670097.1"/>
</dbReference>
<evidence type="ECO:0000313" key="3">
    <source>
        <dbReference type="Proteomes" id="UP000220797"/>
    </source>
</evidence>
<sequence>MEPEENYDPHSFEDDDSIQNSYVAIRSSDQDNYESLHSNLRIPNQNELNIEEQNVISINSQENEEVYIRNNIPRSFIESFLNNIAFLSTLLFLIVIVS</sequence>
<dbReference type="AlphaFoldDB" id="A0A1J1GP41"/>
<evidence type="ECO:0000256" key="1">
    <source>
        <dbReference type="SAM" id="Phobius"/>
    </source>
</evidence>
<dbReference type="Proteomes" id="UP000220797">
    <property type="component" value="Unassembled WGS sequence"/>
</dbReference>
<keyword evidence="1" id="KW-0472">Membrane</keyword>
<keyword evidence="3" id="KW-1185">Reference proteome</keyword>
<protein>
    <submittedName>
        <fullName evidence="2">Uncharacterized protein</fullName>
    </submittedName>
</protein>
<comment type="caution">
    <text evidence="2">The sequence shown here is derived from an EMBL/GenBank/DDBJ whole genome shotgun (WGS) entry which is preliminary data.</text>
</comment>
<dbReference type="EMBL" id="CVMV01000021">
    <property type="protein sequence ID" value="CRG94062.1"/>
    <property type="molecule type" value="Genomic_DNA"/>
</dbReference>
<dbReference type="GeneID" id="39730301"/>
<keyword evidence="1" id="KW-1133">Transmembrane helix</keyword>
<dbReference type="VEuPathDB" id="PlasmoDB:PGAL8A_00177400"/>
<feature type="transmembrane region" description="Helical" evidence="1">
    <location>
        <begin position="79"/>
        <end position="97"/>
    </location>
</feature>
<reference evidence="2" key="1">
    <citation type="submission" date="2015-04" db="EMBL/GenBank/DDBJ databases">
        <authorList>
            <consortium name="Pathogen Informatics"/>
        </authorList>
    </citation>
    <scope>NUCLEOTIDE SEQUENCE [LARGE SCALE GENOMIC DNA]</scope>
    <source>
        <strain evidence="2">8A</strain>
    </source>
</reference>
<accession>A0A1J1GP41</accession>
<gene>
    <name evidence="2" type="ORF">PGAL8A_00177400</name>
</gene>
<proteinExistence type="predicted"/>
<organism evidence="2 3">
    <name type="scientific">Plasmodium gallinaceum</name>
    <dbReference type="NCBI Taxonomy" id="5849"/>
    <lineage>
        <taxon>Eukaryota</taxon>
        <taxon>Sar</taxon>
        <taxon>Alveolata</taxon>
        <taxon>Apicomplexa</taxon>
        <taxon>Aconoidasida</taxon>
        <taxon>Haemosporida</taxon>
        <taxon>Plasmodiidae</taxon>
        <taxon>Plasmodium</taxon>
        <taxon>Plasmodium (Haemamoeba)</taxon>
    </lineage>
</organism>
<evidence type="ECO:0000313" key="2">
    <source>
        <dbReference type="EMBL" id="CRG94062.1"/>
    </source>
</evidence>